<accession>A0ABW4W224</accession>
<keyword evidence="2" id="KW-1185">Reference proteome</keyword>
<sequence>MNSNPVLPLTSDEKGKLRREKMRLREIYLLSVDQLCQVLGVSKERARKIKGLAEFQIVPSIGVKLAEKLVLQLHIYSLDDVKDKDGAHLLDELEQKLGVWTDSCVEDQIRCVVNYANDRTSKKQWFDFTNERKKYRERAGYPKNRPTKAWYD</sequence>
<proteinExistence type="predicted"/>
<reference evidence="2" key="1">
    <citation type="journal article" date="2019" name="Int. J. Syst. Evol. Microbiol.">
        <title>The Global Catalogue of Microorganisms (GCM) 10K type strain sequencing project: providing services to taxonomists for standard genome sequencing and annotation.</title>
        <authorList>
            <consortium name="The Broad Institute Genomics Platform"/>
            <consortium name="The Broad Institute Genome Sequencing Center for Infectious Disease"/>
            <person name="Wu L."/>
            <person name="Ma J."/>
        </authorList>
    </citation>
    <scope>NUCLEOTIDE SEQUENCE [LARGE SCALE GENOMIC DNA]</scope>
    <source>
        <strain evidence="2">R28</strain>
    </source>
</reference>
<dbReference type="Proteomes" id="UP001597383">
    <property type="component" value="Unassembled WGS sequence"/>
</dbReference>
<dbReference type="InterPro" id="IPR021725">
    <property type="entry name" value="Cdd1"/>
</dbReference>
<dbReference type="Pfam" id="PF11731">
    <property type="entry name" value="Cdd1"/>
    <property type="match status" value="1"/>
</dbReference>
<organism evidence="1 2">
    <name type="scientific">Ornithinibacillus salinisoli</name>
    <dbReference type="NCBI Taxonomy" id="1848459"/>
    <lineage>
        <taxon>Bacteria</taxon>
        <taxon>Bacillati</taxon>
        <taxon>Bacillota</taxon>
        <taxon>Bacilli</taxon>
        <taxon>Bacillales</taxon>
        <taxon>Bacillaceae</taxon>
        <taxon>Ornithinibacillus</taxon>
    </lineage>
</organism>
<dbReference type="EMBL" id="JBHUHQ010000019">
    <property type="protein sequence ID" value="MFD2045473.1"/>
    <property type="molecule type" value="Genomic_DNA"/>
</dbReference>
<comment type="caution">
    <text evidence="1">The sequence shown here is derived from an EMBL/GenBank/DDBJ whole genome shotgun (WGS) entry which is preliminary data.</text>
</comment>
<gene>
    <name evidence="1" type="ORF">ACFSJF_14435</name>
</gene>
<dbReference type="RefSeq" id="WP_377558113.1">
    <property type="nucleotide sequence ID" value="NZ_JBHUHQ010000019.1"/>
</dbReference>
<evidence type="ECO:0000313" key="2">
    <source>
        <dbReference type="Proteomes" id="UP001597383"/>
    </source>
</evidence>
<evidence type="ECO:0000313" key="1">
    <source>
        <dbReference type="EMBL" id="MFD2045473.1"/>
    </source>
</evidence>
<protein>
    <submittedName>
        <fullName evidence="1">Helix-hairpin-helix domain-containing protein</fullName>
    </submittedName>
</protein>
<name>A0ABW4W224_9BACI</name>